<sequence length="208" mass="23137">MVADTLLQLATSVCQAVSRRLGWTASSDLLRLPDELLYHICVDVAEADKQARMRGDWSRQVPVPCEAGATKRLHVDANDSQSLASMSRTCRRLRGPALRALLDDPSEHIFEGVDKAAATRQDWARLCALVDLLRAKPHLGQYIQHLDALAEIAYAKFAELNSTWPAEVDGVLVRLLAMSPNLKSIDVFPVKKKDVASMKWLDVLRKLP</sequence>
<dbReference type="EMBL" id="LK052942">
    <property type="protein sequence ID" value="CDR43023.1"/>
    <property type="molecule type" value="Genomic_DNA"/>
</dbReference>
<dbReference type="AlphaFoldDB" id="A0A061B801"/>
<organism evidence="1">
    <name type="scientific">Rhodotorula toruloides</name>
    <name type="common">Yeast</name>
    <name type="synonym">Rhodosporidium toruloides</name>
    <dbReference type="NCBI Taxonomy" id="5286"/>
    <lineage>
        <taxon>Eukaryota</taxon>
        <taxon>Fungi</taxon>
        <taxon>Dikarya</taxon>
        <taxon>Basidiomycota</taxon>
        <taxon>Pucciniomycotina</taxon>
        <taxon>Microbotryomycetes</taxon>
        <taxon>Sporidiobolales</taxon>
        <taxon>Sporidiobolaceae</taxon>
        <taxon>Rhodotorula</taxon>
    </lineage>
</organism>
<name>A0A061B801_RHOTO</name>
<proteinExistence type="predicted"/>
<evidence type="ECO:0000313" key="1">
    <source>
        <dbReference type="EMBL" id="CDR43023.1"/>
    </source>
</evidence>
<accession>A0A061B801</accession>
<reference evidence="1" key="1">
    <citation type="journal article" date="2014" name="Genome Announc.">
        <title>Draft genome sequence of Rhodosporidium toruloides CECT1137, an oleaginous yeast of biotechnological interest.</title>
        <authorList>
            <person name="Morin N."/>
            <person name="Calcas X."/>
            <person name="Devillers H."/>
            <person name="Durrens P."/>
            <person name="Sherman D.J."/>
            <person name="Nicaud J.-M."/>
            <person name="Neuveglise C."/>
        </authorList>
    </citation>
    <scope>NUCLEOTIDE SEQUENCE</scope>
    <source>
        <strain evidence="1">CECT1137</strain>
    </source>
</reference>
<gene>
    <name evidence="1" type="ORF">RHTO0S_07e06766g</name>
</gene>
<protein>
    <submittedName>
        <fullName evidence="1">RHTO0S07e06766g1_1</fullName>
    </submittedName>
</protein>